<dbReference type="SUPFAM" id="SSF103473">
    <property type="entry name" value="MFS general substrate transporter"/>
    <property type="match status" value="1"/>
</dbReference>
<dbReference type="RefSeq" id="WP_376845725.1">
    <property type="nucleotide sequence ID" value="NZ_JBHSFW010000002.1"/>
</dbReference>
<evidence type="ECO:0000259" key="8">
    <source>
        <dbReference type="PROSITE" id="PS50850"/>
    </source>
</evidence>
<proteinExistence type="predicted"/>
<dbReference type="InterPro" id="IPR011701">
    <property type="entry name" value="MFS"/>
</dbReference>
<feature type="transmembrane region" description="Helical" evidence="7">
    <location>
        <begin position="39"/>
        <end position="59"/>
    </location>
</feature>
<evidence type="ECO:0000256" key="7">
    <source>
        <dbReference type="SAM" id="Phobius"/>
    </source>
</evidence>
<keyword evidence="5 7" id="KW-1133">Transmembrane helix</keyword>
<dbReference type="PROSITE" id="PS50850">
    <property type="entry name" value="MFS"/>
    <property type="match status" value="1"/>
</dbReference>
<name>A0ABV9GNC0_9BACL</name>
<keyword evidence="4 7" id="KW-0812">Transmembrane</keyword>
<sequence length="416" mass="46143">MRLHRNVKIRLSIVVVQFGVSALILPFLAIYFAKYYSAGVSGVIMIVTTFGSIASSFLAGYFSDKYGRKSILIFGSLLRFASAVVMVLANFPGHVAPWLTAVGLFGINVGVGFQAPPLEAMVVDVTTEETRKRVYTLLYWLSNVALVIGTLLGAFLLQDYFFELAMFTAIVDFIAYLVIQLFLVESASLVKKAKQSEPFIKGIISGYGSVFRDRTFLKYLCTLLLTMGLEKQLGKFISVRLGDEFQTTTLLGQSITGIKMFGLLSVENSILAVVLTMFIAKWLEKIKITDRMQLFVGIFLFTLGFVVLAFANNVWLLLLFMLVLSIGEIMYSPVENVVLAGITKEEMRTQYMAANMLTGRISTLIASVWLTISPLLHSWGMAILYGAMGLVAILIFNNIFNEQRKAKITSNVSVQD</sequence>
<evidence type="ECO:0000313" key="10">
    <source>
        <dbReference type="Proteomes" id="UP001596022"/>
    </source>
</evidence>
<dbReference type="InterPro" id="IPR050171">
    <property type="entry name" value="MFS_Transporters"/>
</dbReference>
<keyword evidence="3" id="KW-1003">Cell membrane</keyword>
<dbReference type="PROSITE" id="PS00216">
    <property type="entry name" value="SUGAR_TRANSPORT_1"/>
    <property type="match status" value="1"/>
</dbReference>
<evidence type="ECO:0000256" key="6">
    <source>
        <dbReference type="ARBA" id="ARBA00023136"/>
    </source>
</evidence>
<dbReference type="InterPro" id="IPR020846">
    <property type="entry name" value="MFS_dom"/>
</dbReference>
<dbReference type="Pfam" id="PF07690">
    <property type="entry name" value="MFS_1"/>
    <property type="match status" value="2"/>
</dbReference>
<comment type="subcellular location">
    <subcellularLocation>
        <location evidence="1">Cell membrane</location>
        <topology evidence="1">Multi-pass membrane protein</topology>
    </subcellularLocation>
</comment>
<feature type="transmembrane region" description="Helical" evidence="7">
    <location>
        <begin position="317"/>
        <end position="339"/>
    </location>
</feature>
<protein>
    <submittedName>
        <fullName evidence="9">MFS transporter</fullName>
    </submittedName>
</protein>
<feature type="transmembrane region" description="Helical" evidence="7">
    <location>
        <begin position="12"/>
        <end position="33"/>
    </location>
</feature>
<feature type="transmembrane region" description="Helical" evidence="7">
    <location>
        <begin position="164"/>
        <end position="184"/>
    </location>
</feature>
<dbReference type="InterPro" id="IPR036259">
    <property type="entry name" value="MFS_trans_sf"/>
</dbReference>
<keyword evidence="6 7" id="KW-0472">Membrane</keyword>
<keyword evidence="2" id="KW-0813">Transport</keyword>
<dbReference type="EMBL" id="JBHSFW010000002">
    <property type="protein sequence ID" value="MFC4618679.1"/>
    <property type="molecule type" value="Genomic_DNA"/>
</dbReference>
<organism evidence="9 10">
    <name type="scientific">Camelliibacillus cellulosilyticus</name>
    <dbReference type="NCBI Taxonomy" id="2174486"/>
    <lineage>
        <taxon>Bacteria</taxon>
        <taxon>Bacillati</taxon>
        <taxon>Bacillota</taxon>
        <taxon>Bacilli</taxon>
        <taxon>Bacillales</taxon>
        <taxon>Sporolactobacillaceae</taxon>
        <taxon>Camelliibacillus</taxon>
    </lineage>
</organism>
<evidence type="ECO:0000256" key="5">
    <source>
        <dbReference type="ARBA" id="ARBA00022989"/>
    </source>
</evidence>
<keyword evidence="10" id="KW-1185">Reference proteome</keyword>
<evidence type="ECO:0000256" key="3">
    <source>
        <dbReference type="ARBA" id="ARBA00022475"/>
    </source>
</evidence>
<feature type="transmembrane region" description="Helical" evidence="7">
    <location>
        <begin position="95"/>
        <end position="116"/>
    </location>
</feature>
<feature type="transmembrane region" description="Helical" evidence="7">
    <location>
        <begin position="378"/>
        <end position="400"/>
    </location>
</feature>
<feature type="transmembrane region" description="Helical" evidence="7">
    <location>
        <begin position="351"/>
        <end position="372"/>
    </location>
</feature>
<evidence type="ECO:0000313" key="9">
    <source>
        <dbReference type="EMBL" id="MFC4618679.1"/>
    </source>
</evidence>
<feature type="transmembrane region" description="Helical" evidence="7">
    <location>
        <begin position="71"/>
        <end position="89"/>
    </location>
</feature>
<comment type="caution">
    <text evidence="9">The sequence shown here is derived from an EMBL/GenBank/DDBJ whole genome shotgun (WGS) entry which is preliminary data.</text>
</comment>
<dbReference type="Gene3D" id="1.20.1250.20">
    <property type="entry name" value="MFS general substrate transporter like domains"/>
    <property type="match status" value="1"/>
</dbReference>
<evidence type="ECO:0000256" key="1">
    <source>
        <dbReference type="ARBA" id="ARBA00004651"/>
    </source>
</evidence>
<accession>A0ABV9GNC0</accession>
<dbReference type="InterPro" id="IPR005829">
    <property type="entry name" value="Sugar_transporter_CS"/>
</dbReference>
<dbReference type="Proteomes" id="UP001596022">
    <property type="component" value="Unassembled WGS sequence"/>
</dbReference>
<dbReference type="PANTHER" id="PTHR23517">
    <property type="entry name" value="RESISTANCE PROTEIN MDTM, PUTATIVE-RELATED-RELATED"/>
    <property type="match status" value="1"/>
</dbReference>
<evidence type="ECO:0000256" key="4">
    <source>
        <dbReference type="ARBA" id="ARBA00022692"/>
    </source>
</evidence>
<dbReference type="PANTHER" id="PTHR23517:SF3">
    <property type="entry name" value="INTEGRAL MEMBRANE TRANSPORT PROTEIN"/>
    <property type="match status" value="1"/>
</dbReference>
<gene>
    <name evidence="9" type="ORF">ACFO4N_08005</name>
</gene>
<evidence type="ECO:0000256" key="2">
    <source>
        <dbReference type="ARBA" id="ARBA00022448"/>
    </source>
</evidence>
<reference evidence="10" key="1">
    <citation type="journal article" date="2019" name="Int. J. Syst. Evol. Microbiol.">
        <title>The Global Catalogue of Microorganisms (GCM) 10K type strain sequencing project: providing services to taxonomists for standard genome sequencing and annotation.</title>
        <authorList>
            <consortium name="The Broad Institute Genomics Platform"/>
            <consortium name="The Broad Institute Genome Sequencing Center for Infectious Disease"/>
            <person name="Wu L."/>
            <person name="Ma J."/>
        </authorList>
    </citation>
    <scope>NUCLEOTIDE SEQUENCE [LARGE SCALE GENOMIC DNA]</scope>
    <source>
        <strain evidence="10">CGMCC 1.16306</strain>
    </source>
</reference>
<feature type="transmembrane region" description="Helical" evidence="7">
    <location>
        <begin position="292"/>
        <end position="311"/>
    </location>
</feature>
<feature type="transmembrane region" description="Helical" evidence="7">
    <location>
        <begin position="137"/>
        <end position="158"/>
    </location>
</feature>
<feature type="domain" description="Major facilitator superfamily (MFS) profile" evidence="8">
    <location>
        <begin position="1"/>
        <end position="404"/>
    </location>
</feature>